<dbReference type="PANTHER" id="PTHR43483">
    <property type="entry name" value="MEMBRANE TRANSPORTER PROTEIN HI_0806-RELATED"/>
    <property type="match status" value="1"/>
</dbReference>
<proteinExistence type="inferred from homology"/>
<feature type="transmembrane region" description="Helical" evidence="5">
    <location>
        <begin position="85"/>
        <end position="111"/>
    </location>
</feature>
<evidence type="ECO:0000256" key="2">
    <source>
        <dbReference type="ARBA" id="ARBA00022692"/>
    </source>
</evidence>
<name>A0A2N8PU47_ENTAV</name>
<dbReference type="AlphaFoldDB" id="A0A2N8PU47"/>
<keyword evidence="3 5" id="KW-1133">Transmembrane helix</keyword>
<evidence type="ECO:0000313" key="6">
    <source>
        <dbReference type="EMBL" id="RVU92672.1"/>
    </source>
</evidence>
<evidence type="ECO:0000256" key="4">
    <source>
        <dbReference type="ARBA" id="ARBA00023136"/>
    </source>
</evidence>
<feature type="transmembrane region" description="Helical" evidence="5">
    <location>
        <begin position="239"/>
        <end position="259"/>
    </location>
</feature>
<dbReference type="PANTHER" id="PTHR43483:SF3">
    <property type="entry name" value="MEMBRANE TRANSPORTER PROTEIN HI_0806-RELATED"/>
    <property type="match status" value="1"/>
</dbReference>
<feature type="transmembrane region" description="Helical" evidence="5">
    <location>
        <begin position="170"/>
        <end position="194"/>
    </location>
</feature>
<evidence type="ECO:0000256" key="5">
    <source>
        <dbReference type="RuleBase" id="RU363041"/>
    </source>
</evidence>
<keyword evidence="5" id="KW-1003">Cell membrane</keyword>
<keyword evidence="4 5" id="KW-0472">Membrane</keyword>
<feature type="transmembrane region" description="Helical" evidence="5">
    <location>
        <begin position="37"/>
        <end position="64"/>
    </location>
</feature>
<comment type="subcellular location">
    <subcellularLocation>
        <location evidence="5">Cell membrane</location>
        <topology evidence="5">Multi-pass membrane protein</topology>
    </subcellularLocation>
    <subcellularLocation>
        <location evidence="1">Membrane</location>
        <topology evidence="1">Multi-pass membrane protein</topology>
    </subcellularLocation>
</comment>
<evidence type="ECO:0000256" key="1">
    <source>
        <dbReference type="ARBA" id="ARBA00004141"/>
    </source>
</evidence>
<feature type="transmembrane region" description="Helical" evidence="5">
    <location>
        <begin position="200"/>
        <end position="227"/>
    </location>
</feature>
<comment type="caution">
    <text evidence="6">The sequence shown here is derived from an EMBL/GenBank/DDBJ whole genome shotgun (WGS) entry which is preliminary data.</text>
</comment>
<reference evidence="6 7" key="1">
    <citation type="submission" date="2018-12" db="EMBL/GenBank/DDBJ databases">
        <title>A novel vanA-carrying plasmid in a clinical isolate of Enterococcus avium.</title>
        <authorList>
            <person name="Bernasconi O.J."/>
            <person name="Luzzaro F."/>
            <person name="Endimiani A."/>
        </authorList>
    </citation>
    <scope>NUCLEOTIDE SEQUENCE [LARGE SCALE GENOMIC DNA]</scope>
    <source>
        <strain evidence="6 7">LC0559/18</strain>
    </source>
</reference>
<feature type="transmembrane region" description="Helical" evidence="5">
    <location>
        <begin position="131"/>
        <end position="149"/>
    </location>
</feature>
<evidence type="ECO:0000313" key="7">
    <source>
        <dbReference type="Proteomes" id="UP000288388"/>
    </source>
</evidence>
<feature type="transmembrane region" description="Helical" evidence="5">
    <location>
        <begin position="265"/>
        <end position="282"/>
    </location>
</feature>
<dbReference type="GO" id="GO:0005886">
    <property type="term" value="C:plasma membrane"/>
    <property type="evidence" value="ECO:0007669"/>
    <property type="project" value="UniProtKB-SubCell"/>
</dbReference>
<dbReference type="RefSeq" id="WP_049221971.1">
    <property type="nucleotide sequence ID" value="NZ_CAAKNX010000076.1"/>
</dbReference>
<comment type="similarity">
    <text evidence="5">Belongs to the 4-toluene sulfonate uptake permease (TSUP) (TC 2.A.102) family.</text>
</comment>
<dbReference type="EMBL" id="RYZS01000002">
    <property type="protein sequence ID" value="RVU92672.1"/>
    <property type="molecule type" value="Genomic_DNA"/>
</dbReference>
<sequence>MKTVLLVVLIGFIGLHVSVFGRDIFKHRKDLGDESMPISIGIGFITDFFDTLGIGAFAPTTLLVKVTRQLDDDRKLPGTLNVSHALSCLLEALIFITVVKVEPLTLFLLVASATVGSWIGSRYVTGLPEQRVQFVMGLALIVTAILMTLKQTGMINILGEGNVATGLTGVKLIIGIVGNFALGALMTMGVGLYAPCMAMVYMLGLSPLVAFPIMSASCAALMPVASINFIKTNEYARKLSLGITIGGIIGVIIAAKFVTGLDITALTWIVIVVIIFTGLTYLQKSYKTKVARNV</sequence>
<keyword evidence="2 5" id="KW-0812">Transmembrane</keyword>
<dbReference type="InterPro" id="IPR002781">
    <property type="entry name" value="TM_pro_TauE-like"/>
</dbReference>
<dbReference type="Proteomes" id="UP000288388">
    <property type="component" value="Unassembled WGS sequence"/>
</dbReference>
<gene>
    <name evidence="6" type="ORF">EK398_19470</name>
</gene>
<organism evidence="6 7">
    <name type="scientific">Enterococcus avium</name>
    <name type="common">Streptococcus avium</name>
    <dbReference type="NCBI Taxonomy" id="33945"/>
    <lineage>
        <taxon>Bacteria</taxon>
        <taxon>Bacillati</taxon>
        <taxon>Bacillota</taxon>
        <taxon>Bacilli</taxon>
        <taxon>Lactobacillales</taxon>
        <taxon>Enterococcaceae</taxon>
        <taxon>Enterococcus</taxon>
    </lineage>
</organism>
<dbReference type="Pfam" id="PF01925">
    <property type="entry name" value="TauE"/>
    <property type="match status" value="1"/>
</dbReference>
<accession>A0A2N8PU47</accession>
<evidence type="ECO:0000256" key="3">
    <source>
        <dbReference type="ARBA" id="ARBA00022989"/>
    </source>
</evidence>
<protein>
    <recommendedName>
        <fullName evidence="5">Probable membrane transporter protein</fullName>
    </recommendedName>
</protein>